<feature type="non-terminal residue" evidence="2">
    <location>
        <position position="1"/>
    </location>
</feature>
<evidence type="ECO:0000256" key="1">
    <source>
        <dbReference type="SAM" id="MobiDB-lite"/>
    </source>
</evidence>
<protein>
    <recommendedName>
        <fullName evidence="4">Exostosin GT47 domain-containing protein</fullName>
    </recommendedName>
</protein>
<name>A0ABN9UQM5_9DINO</name>
<evidence type="ECO:0000313" key="2">
    <source>
        <dbReference type="EMBL" id="CAK0862299.1"/>
    </source>
</evidence>
<accession>A0ABN9UQM5</accession>
<feature type="compositionally biased region" description="Basic and acidic residues" evidence="1">
    <location>
        <begin position="417"/>
        <end position="426"/>
    </location>
</feature>
<feature type="region of interest" description="Disordered" evidence="1">
    <location>
        <begin position="417"/>
        <end position="439"/>
    </location>
</feature>
<organism evidence="2 3">
    <name type="scientific">Prorocentrum cordatum</name>
    <dbReference type="NCBI Taxonomy" id="2364126"/>
    <lineage>
        <taxon>Eukaryota</taxon>
        <taxon>Sar</taxon>
        <taxon>Alveolata</taxon>
        <taxon>Dinophyceae</taxon>
        <taxon>Prorocentrales</taxon>
        <taxon>Prorocentraceae</taxon>
        <taxon>Prorocentrum</taxon>
    </lineage>
</organism>
<keyword evidence="3" id="KW-1185">Reference proteome</keyword>
<evidence type="ECO:0008006" key="4">
    <source>
        <dbReference type="Google" id="ProtNLM"/>
    </source>
</evidence>
<dbReference type="Proteomes" id="UP001189429">
    <property type="component" value="Unassembled WGS sequence"/>
</dbReference>
<reference evidence="2" key="1">
    <citation type="submission" date="2023-10" db="EMBL/GenBank/DDBJ databases">
        <authorList>
            <person name="Chen Y."/>
            <person name="Shah S."/>
            <person name="Dougan E. K."/>
            <person name="Thang M."/>
            <person name="Chan C."/>
        </authorList>
    </citation>
    <scope>NUCLEOTIDE SEQUENCE [LARGE SCALE GENOMIC DNA]</scope>
</reference>
<sequence>ELPAASVDVRRVGHVLPALRRATRLRAGGGAELRAWRRAQTEMLQRTLPIRSWPCVPREGGAGCAQSFGTGAWPTFDDVFWAHFSERFRDPTWYLGLVYIPIPWHLVVENYVYKNSTSVPRGMAVQLLESLDHSEFQYFTVMTQACAYQLPDNKINWTNVLIFDSRGADCFQTVPHRIPIPLLRTSAVSHATREERDRDVFFAGSCHFSMSRSRLGPGKDLPPEHAHAAARYNWIIRRCSNHTDDLLPFEEYLQHLYNSTWAVAASGCYPPSFGLYEIVQSGALPIIIASSIGDDKAYKQSRGAPTWCSPPMVSEDLSDPFVWLPYRDLGIRWNDFGVVTAMSELQELKAFIESMSDEEVKRRYALLRKYQPLFTPSGLIVYIEFMLSEALRSPSLADLTARTKAYGRAVDASNLHCEGHGREGRPVDSFQSKGRDRVA</sequence>
<evidence type="ECO:0000313" key="3">
    <source>
        <dbReference type="Proteomes" id="UP001189429"/>
    </source>
</evidence>
<gene>
    <name evidence="2" type="ORF">PCOR1329_LOCUS50751</name>
</gene>
<proteinExistence type="predicted"/>
<dbReference type="EMBL" id="CAUYUJ010016147">
    <property type="protein sequence ID" value="CAK0862299.1"/>
    <property type="molecule type" value="Genomic_DNA"/>
</dbReference>
<comment type="caution">
    <text evidence="2">The sequence shown here is derived from an EMBL/GenBank/DDBJ whole genome shotgun (WGS) entry which is preliminary data.</text>
</comment>